<reference evidence="1 2" key="2">
    <citation type="journal article" date="2022" name="Mol. Ecol. Resour.">
        <title>The genomes of chicory, endive, great burdock and yacon provide insights into Asteraceae paleo-polyploidization history and plant inulin production.</title>
        <authorList>
            <person name="Fan W."/>
            <person name="Wang S."/>
            <person name="Wang H."/>
            <person name="Wang A."/>
            <person name="Jiang F."/>
            <person name="Liu H."/>
            <person name="Zhao H."/>
            <person name="Xu D."/>
            <person name="Zhang Y."/>
        </authorList>
    </citation>
    <scope>NUCLEOTIDE SEQUENCE [LARGE SCALE GENOMIC DNA]</scope>
    <source>
        <strain evidence="2">cv. Niubang</strain>
    </source>
</reference>
<organism evidence="1 2">
    <name type="scientific">Arctium lappa</name>
    <name type="common">Greater burdock</name>
    <name type="synonym">Lappa major</name>
    <dbReference type="NCBI Taxonomy" id="4217"/>
    <lineage>
        <taxon>Eukaryota</taxon>
        <taxon>Viridiplantae</taxon>
        <taxon>Streptophyta</taxon>
        <taxon>Embryophyta</taxon>
        <taxon>Tracheophyta</taxon>
        <taxon>Spermatophyta</taxon>
        <taxon>Magnoliopsida</taxon>
        <taxon>eudicotyledons</taxon>
        <taxon>Gunneridae</taxon>
        <taxon>Pentapetalae</taxon>
        <taxon>asterids</taxon>
        <taxon>campanulids</taxon>
        <taxon>Asterales</taxon>
        <taxon>Asteraceae</taxon>
        <taxon>Carduoideae</taxon>
        <taxon>Cardueae</taxon>
        <taxon>Arctiinae</taxon>
        <taxon>Arctium</taxon>
    </lineage>
</organism>
<proteinExistence type="predicted"/>
<keyword evidence="2" id="KW-1185">Reference proteome</keyword>
<reference evidence="2" key="1">
    <citation type="journal article" date="2022" name="Mol. Ecol. Resour.">
        <title>The genomes of chicory, endive, great burdock and yacon provide insights into Asteraceae palaeo-polyploidization history and plant inulin production.</title>
        <authorList>
            <person name="Fan W."/>
            <person name="Wang S."/>
            <person name="Wang H."/>
            <person name="Wang A."/>
            <person name="Jiang F."/>
            <person name="Liu H."/>
            <person name="Zhao H."/>
            <person name="Xu D."/>
            <person name="Zhang Y."/>
        </authorList>
    </citation>
    <scope>NUCLEOTIDE SEQUENCE [LARGE SCALE GENOMIC DNA]</scope>
    <source>
        <strain evidence="2">cv. Niubang</strain>
    </source>
</reference>
<evidence type="ECO:0000313" key="1">
    <source>
        <dbReference type="EMBL" id="KAI3758516.1"/>
    </source>
</evidence>
<dbReference type="Proteomes" id="UP001055879">
    <property type="component" value="Linkage Group LG02"/>
</dbReference>
<evidence type="ECO:0000313" key="2">
    <source>
        <dbReference type="Proteomes" id="UP001055879"/>
    </source>
</evidence>
<name>A0ACB9EJ82_ARCLA</name>
<accession>A0ACB9EJ82</accession>
<comment type="caution">
    <text evidence="1">The sequence shown here is derived from an EMBL/GenBank/DDBJ whole genome shotgun (WGS) entry which is preliminary data.</text>
</comment>
<dbReference type="EMBL" id="CM042048">
    <property type="protein sequence ID" value="KAI3758516.1"/>
    <property type="molecule type" value="Genomic_DNA"/>
</dbReference>
<sequence length="76" mass="8179">MGLPSCRLPVVLYPRVDQRPPPSYVATASIAAATEADQIVIIVEDIFGSQPLNGASFGRSYQQAFRGIDSLARCLI</sequence>
<protein>
    <submittedName>
        <fullName evidence="1">Uncharacterized protein</fullName>
    </submittedName>
</protein>
<gene>
    <name evidence="1" type="ORF">L6452_06081</name>
</gene>